<dbReference type="Proteomes" id="UP001208017">
    <property type="component" value="Unassembled WGS sequence"/>
</dbReference>
<keyword evidence="8" id="KW-0472">Membrane</keyword>
<sequence>MTRYDLQLEQFTYRYPDAPRLTLDRIDWQVERGEFVLLAGPSGCGKSTLLRALNGLVPEFYGGEIGGRALFRGRPLAEFPNRSIARHVGMVFQDPEKQLVMSEVEREIAFGLENLLVPESEMRRRVAEVMSFFDLTALRHRATADLSGGEKQKVAIAAVMALQPDVLLLDEPTSQLDPGAAQEILDLIKRMNEELGLTVVLVEQRLDRVLHLADRIVAMHEGRIDYDGEPQGFARYASEQRPELLPPVTKLFADAGRPERPLTVKAARQTVASLAGVRPAADPNGGESDKRSLSRFFRNVRRMFRGGESEGAMFEARDVRYAYPDGEEVLKGLDLDILPGRLTAILGPNGAGKSTMLRHLIALLKPQEGRVRIDGQETSCLDPADLAGKVGYLSQYPADYLFHETLRAECEFSRRLIGLPVGTEEAEREIDAVLDGLGLLAARDRNPRDLSGGERQRAALATVLVQRPDALLLDEPTRGLDSGQKDRLGAWLSRFVEDGGTVILITHDVEFAAEYAQEVVLLDDGEAVAHGAPQEMLARGLFFAPQTGRVFRGVDDRIVRLADGVAALRNLAGEEESR</sequence>
<dbReference type="RefSeq" id="WP_267151823.1">
    <property type="nucleotide sequence ID" value="NZ_JAPMLT010000005.1"/>
</dbReference>
<dbReference type="Pfam" id="PF00005">
    <property type="entry name" value="ABC_tran"/>
    <property type="match status" value="2"/>
</dbReference>
<comment type="similarity">
    <text evidence="2">Belongs to the ABC transporter superfamily.</text>
</comment>
<dbReference type="InterPro" id="IPR027417">
    <property type="entry name" value="P-loop_NTPase"/>
</dbReference>
<dbReference type="InterPro" id="IPR015856">
    <property type="entry name" value="ABC_transpr_CbiO/EcfA_su"/>
</dbReference>
<evidence type="ECO:0000313" key="11">
    <source>
        <dbReference type="Proteomes" id="UP001208017"/>
    </source>
</evidence>
<feature type="domain" description="ABC transporter" evidence="9">
    <location>
        <begin position="314"/>
        <end position="549"/>
    </location>
</feature>
<protein>
    <submittedName>
        <fullName evidence="10">Energy-coupling factor transporter ATPase</fullName>
    </submittedName>
</protein>
<evidence type="ECO:0000256" key="8">
    <source>
        <dbReference type="ARBA" id="ARBA00023136"/>
    </source>
</evidence>
<dbReference type="SUPFAM" id="SSF52540">
    <property type="entry name" value="P-loop containing nucleoside triphosphate hydrolases"/>
    <property type="match status" value="2"/>
</dbReference>
<keyword evidence="6" id="KW-0067">ATP-binding</keyword>
<keyword evidence="7" id="KW-1278">Translocase</keyword>
<keyword evidence="11" id="KW-1185">Reference proteome</keyword>
<dbReference type="Gene3D" id="3.40.50.300">
    <property type="entry name" value="P-loop containing nucleotide triphosphate hydrolases"/>
    <property type="match status" value="2"/>
</dbReference>
<accession>A0ABT3X0X3</accession>
<dbReference type="CDD" id="cd03225">
    <property type="entry name" value="ABC_cobalt_CbiO_domain1"/>
    <property type="match status" value="2"/>
</dbReference>
<evidence type="ECO:0000256" key="2">
    <source>
        <dbReference type="ARBA" id="ARBA00005417"/>
    </source>
</evidence>
<keyword evidence="3" id="KW-0813">Transport</keyword>
<reference evidence="10 11" key="1">
    <citation type="submission" date="2022-11" db="EMBL/GenBank/DDBJ databases">
        <title>Study of microbial diversity in lake waters.</title>
        <authorList>
            <person name="Zhang J."/>
        </authorList>
    </citation>
    <scope>NUCLEOTIDE SEQUENCE [LARGE SCALE GENOMIC DNA]</scope>
    <source>
        <strain evidence="10 11">DT12</strain>
    </source>
</reference>
<dbReference type="PANTHER" id="PTHR43553">
    <property type="entry name" value="HEAVY METAL TRANSPORTER"/>
    <property type="match status" value="1"/>
</dbReference>
<dbReference type="PROSITE" id="PS50893">
    <property type="entry name" value="ABC_TRANSPORTER_2"/>
    <property type="match status" value="2"/>
</dbReference>
<dbReference type="NCBIfam" id="NF010167">
    <property type="entry name" value="PRK13648.1"/>
    <property type="match status" value="2"/>
</dbReference>
<feature type="domain" description="ABC transporter" evidence="9">
    <location>
        <begin position="6"/>
        <end position="246"/>
    </location>
</feature>
<evidence type="ECO:0000313" key="10">
    <source>
        <dbReference type="EMBL" id="MCX7570573.1"/>
    </source>
</evidence>
<evidence type="ECO:0000256" key="7">
    <source>
        <dbReference type="ARBA" id="ARBA00022967"/>
    </source>
</evidence>
<evidence type="ECO:0000256" key="3">
    <source>
        <dbReference type="ARBA" id="ARBA00022448"/>
    </source>
</evidence>
<gene>
    <name evidence="10" type="ORF">OS242_11420</name>
</gene>
<dbReference type="InterPro" id="IPR003593">
    <property type="entry name" value="AAA+_ATPase"/>
</dbReference>
<evidence type="ECO:0000256" key="6">
    <source>
        <dbReference type="ARBA" id="ARBA00022840"/>
    </source>
</evidence>
<name>A0ABT3X0X3_9BACL</name>
<comment type="subcellular location">
    <subcellularLocation>
        <location evidence="1">Cell membrane</location>
        <topology evidence="1">Peripheral membrane protein</topology>
    </subcellularLocation>
</comment>
<evidence type="ECO:0000256" key="1">
    <source>
        <dbReference type="ARBA" id="ARBA00004202"/>
    </source>
</evidence>
<organism evidence="10 11">
    <name type="scientific">Tumebacillus lacus</name>
    <dbReference type="NCBI Taxonomy" id="2995335"/>
    <lineage>
        <taxon>Bacteria</taxon>
        <taxon>Bacillati</taxon>
        <taxon>Bacillota</taxon>
        <taxon>Bacilli</taxon>
        <taxon>Bacillales</taxon>
        <taxon>Alicyclobacillaceae</taxon>
        <taxon>Tumebacillus</taxon>
    </lineage>
</organism>
<proteinExistence type="inferred from homology"/>
<dbReference type="SMART" id="SM00382">
    <property type="entry name" value="AAA"/>
    <property type="match status" value="2"/>
</dbReference>
<keyword evidence="5" id="KW-0547">Nucleotide-binding</keyword>
<evidence type="ECO:0000256" key="4">
    <source>
        <dbReference type="ARBA" id="ARBA00022475"/>
    </source>
</evidence>
<dbReference type="PANTHER" id="PTHR43553:SF27">
    <property type="entry name" value="ENERGY-COUPLING FACTOR TRANSPORTER ATP-BINDING PROTEIN ECFA2"/>
    <property type="match status" value="1"/>
</dbReference>
<evidence type="ECO:0000256" key="5">
    <source>
        <dbReference type="ARBA" id="ARBA00022741"/>
    </source>
</evidence>
<evidence type="ECO:0000259" key="9">
    <source>
        <dbReference type="PROSITE" id="PS50893"/>
    </source>
</evidence>
<keyword evidence="4" id="KW-1003">Cell membrane</keyword>
<dbReference type="InterPro" id="IPR017871">
    <property type="entry name" value="ABC_transporter-like_CS"/>
</dbReference>
<comment type="caution">
    <text evidence="10">The sequence shown here is derived from an EMBL/GenBank/DDBJ whole genome shotgun (WGS) entry which is preliminary data.</text>
</comment>
<dbReference type="InterPro" id="IPR003439">
    <property type="entry name" value="ABC_transporter-like_ATP-bd"/>
</dbReference>
<dbReference type="PROSITE" id="PS00211">
    <property type="entry name" value="ABC_TRANSPORTER_1"/>
    <property type="match status" value="2"/>
</dbReference>
<dbReference type="EMBL" id="JAPMLT010000005">
    <property type="protein sequence ID" value="MCX7570573.1"/>
    <property type="molecule type" value="Genomic_DNA"/>
</dbReference>
<dbReference type="InterPro" id="IPR050095">
    <property type="entry name" value="ECF_ABC_transporter_ATP-bd"/>
</dbReference>